<dbReference type="Gene3D" id="1.25.40.20">
    <property type="entry name" value="Ankyrin repeat-containing domain"/>
    <property type="match status" value="2"/>
</dbReference>
<sequence>MASEDIPPTGVFVTASSSSEWYQHLEHNGSCLQLYSLMVKKRELIHQLGPKGITVLHKGVEHGCVKLVKFILVNMFDDVGTCTCKVHGPNDSRLTREQLLRQTCEDGITAVNIAVVSGSPKMVLLLKWAIDKNLEILAPSRSLSRKGEDTRSDATRLLIQRAQNSLTRNALLFCQTEWNLEGEDIRRLFEDPISEDSIPPAPMDPCPPEEIRKEMSKRINVPESNIVVPEVKDHTIDHMYEATSKESITIPKVYDLIERILANPHFFVSKRHVQEKIDMLKDECKKNVDFEFVPVPHVFLHFLFHTTSVNDPLSYNDSSEEIFETIVLACNEHDRKEGGRGSMVMTLFKILDPRGRTILHAALDNARPEIIVNLFSWMDGLDLRMSPELIGECVNAKDGAGRTILHFFCTHPEYIYYFRKFENDLSLCNVWNKEKFDWDTELSPLAPLELDTLKNWCFPLYRKEPLSFSEGVRPIHLAVTFNAVHLFTNIYAKQKRTLHFNPNKSFDLSSVFIPNGIYACFEFGPLQIAAFLGRTTILEKILKWRSKIKTIDDLGLRNCHKNHLPAIHCAALSGQVEAIQSILKFPTYDPFIQHNIISEEGTGLSLEPNIYTNEGTALHLLLQRKNFNITVKIFQTLALLHVLPNSKSYARLKNEFFKLHFDTHQSKNFSANEISCINLLLQAGIDIWTPHCETGELPNPGPTANDQVRQWWYDKVVTEVVTQKMSINNASNATSVIATLVATASFIGPLQPPLGWASDGYVHTSLTPMRVYLVCNSLSFYFSIASILMAVLPAIPMPKDFTSASIAVVSSDRHDKQLVGACIALGWVVCIVVIVIYIIRLLRMLFHTNDRFRRWFAKNMGF</sequence>
<keyword evidence="5" id="KW-0040">ANK repeat</keyword>
<dbReference type="Pfam" id="PF13962">
    <property type="entry name" value="PGG"/>
    <property type="match status" value="1"/>
</dbReference>
<dbReference type="SMART" id="SM00248">
    <property type="entry name" value="ANK"/>
    <property type="match status" value="5"/>
</dbReference>
<keyword evidence="10" id="KW-1185">Reference proteome</keyword>
<comment type="caution">
    <text evidence="9">The sequence shown here is derived from an EMBL/GenBank/DDBJ whole genome shotgun (WGS) entry which is preliminary data.</text>
</comment>
<evidence type="ECO:0000256" key="7">
    <source>
        <dbReference type="SAM" id="Phobius"/>
    </source>
</evidence>
<keyword evidence="6 7" id="KW-0472">Membrane</keyword>
<feature type="transmembrane region" description="Helical" evidence="7">
    <location>
        <begin position="818"/>
        <end position="839"/>
    </location>
</feature>
<keyword evidence="2 7" id="KW-0812">Transmembrane</keyword>
<evidence type="ECO:0000256" key="4">
    <source>
        <dbReference type="ARBA" id="ARBA00022989"/>
    </source>
</evidence>
<feature type="transmembrane region" description="Helical" evidence="7">
    <location>
        <begin position="778"/>
        <end position="797"/>
    </location>
</feature>
<dbReference type="GO" id="GO:0005886">
    <property type="term" value="C:plasma membrane"/>
    <property type="evidence" value="ECO:0007669"/>
    <property type="project" value="TreeGrafter"/>
</dbReference>
<feature type="domain" description="PGG" evidence="8">
    <location>
        <begin position="727"/>
        <end position="803"/>
    </location>
</feature>
<reference evidence="9" key="1">
    <citation type="submission" date="2020-06" db="EMBL/GenBank/DDBJ databases">
        <title>WGS assembly of Ceratodon purpureus strain R40.</title>
        <authorList>
            <person name="Carey S.B."/>
            <person name="Jenkins J."/>
            <person name="Shu S."/>
            <person name="Lovell J.T."/>
            <person name="Sreedasyam A."/>
            <person name="Maumus F."/>
            <person name="Tiley G.P."/>
            <person name="Fernandez-Pozo N."/>
            <person name="Barry K."/>
            <person name="Chen C."/>
            <person name="Wang M."/>
            <person name="Lipzen A."/>
            <person name="Daum C."/>
            <person name="Saski C.A."/>
            <person name="Payton A.C."/>
            <person name="Mcbreen J.C."/>
            <person name="Conrad R.E."/>
            <person name="Kollar L.M."/>
            <person name="Olsson S."/>
            <person name="Huttunen S."/>
            <person name="Landis J.B."/>
            <person name="Wickett N.J."/>
            <person name="Johnson M.G."/>
            <person name="Rensing S.A."/>
            <person name="Grimwood J."/>
            <person name="Schmutz J."/>
            <person name="Mcdaniel S.F."/>
        </authorList>
    </citation>
    <scope>NUCLEOTIDE SEQUENCE</scope>
    <source>
        <strain evidence="9">R40</strain>
    </source>
</reference>
<dbReference type="PANTHER" id="PTHR24186:SF38">
    <property type="entry name" value="ANKYRIN REPEAT FAMILY PROTEIN"/>
    <property type="match status" value="1"/>
</dbReference>
<protein>
    <recommendedName>
        <fullName evidence="8">PGG domain-containing protein</fullName>
    </recommendedName>
</protein>
<keyword evidence="3" id="KW-0677">Repeat</keyword>
<dbReference type="AlphaFoldDB" id="A0A8T0IH67"/>
<evidence type="ECO:0000313" key="9">
    <source>
        <dbReference type="EMBL" id="KAG0582269.1"/>
    </source>
</evidence>
<dbReference type="InterPro" id="IPR002110">
    <property type="entry name" value="Ankyrin_rpt"/>
</dbReference>
<dbReference type="SUPFAM" id="SSF48403">
    <property type="entry name" value="Ankyrin repeat"/>
    <property type="match status" value="2"/>
</dbReference>
<accession>A0A8T0IH67</accession>
<evidence type="ECO:0000256" key="6">
    <source>
        <dbReference type="ARBA" id="ARBA00023136"/>
    </source>
</evidence>
<dbReference type="PANTHER" id="PTHR24186">
    <property type="entry name" value="PROTEIN PHOSPHATASE 1 REGULATORY SUBUNIT"/>
    <property type="match status" value="1"/>
</dbReference>
<dbReference type="InterPro" id="IPR036770">
    <property type="entry name" value="Ankyrin_rpt-contain_sf"/>
</dbReference>
<evidence type="ECO:0000256" key="1">
    <source>
        <dbReference type="ARBA" id="ARBA00004141"/>
    </source>
</evidence>
<evidence type="ECO:0000256" key="3">
    <source>
        <dbReference type="ARBA" id="ARBA00022737"/>
    </source>
</evidence>
<evidence type="ECO:0000313" key="10">
    <source>
        <dbReference type="Proteomes" id="UP000822688"/>
    </source>
</evidence>
<comment type="subcellular location">
    <subcellularLocation>
        <location evidence="1">Membrane</location>
        <topology evidence="1">Multi-pass membrane protein</topology>
    </subcellularLocation>
</comment>
<dbReference type="InterPro" id="IPR026961">
    <property type="entry name" value="PGG_dom"/>
</dbReference>
<evidence type="ECO:0000259" key="8">
    <source>
        <dbReference type="Pfam" id="PF13962"/>
    </source>
</evidence>
<gene>
    <name evidence="9" type="ORF">KC19_3G047500</name>
</gene>
<name>A0A8T0IH67_CERPU</name>
<proteinExistence type="predicted"/>
<keyword evidence="4 7" id="KW-1133">Transmembrane helix</keyword>
<organism evidence="9 10">
    <name type="scientific">Ceratodon purpureus</name>
    <name type="common">Fire moss</name>
    <name type="synonym">Dicranum purpureum</name>
    <dbReference type="NCBI Taxonomy" id="3225"/>
    <lineage>
        <taxon>Eukaryota</taxon>
        <taxon>Viridiplantae</taxon>
        <taxon>Streptophyta</taxon>
        <taxon>Embryophyta</taxon>
        <taxon>Bryophyta</taxon>
        <taxon>Bryophytina</taxon>
        <taxon>Bryopsida</taxon>
        <taxon>Dicranidae</taxon>
        <taxon>Pseudoditrichales</taxon>
        <taxon>Ditrichaceae</taxon>
        <taxon>Ceratodon</taxon>
    </lineage>
</organism>
<dbReference type="Proteomes" id="UP000822688">
    <property type="component" value="Chromosome 3"/>
</dbReference>
<evidence type="ECO:0000256" key="2">
    <source>
        <dbReference type="ARBA" id="ARBA00022692"/>
    </source>
</evidence>
<dbReference type="EMBL" id="CM026423">
    <property type="protein sequence ID" value="KAG0582269.1"/>
    <property type="molecule type" value="Genomic_DNA"/>
</dbReference>
<evidence type="ECO:0000256" key="5">
    <source>
        <dbReference type="ARBA" id="ARBA00023043"/>
    </source>
</evidence>